<dbReference type="Pfam" id="PF07980">
    <property type="entry name" value="SusD_RagB"/>
    <property type="match status" value="1"/>
</dbReference>
<dbReference type="Gene3D" id="1.25.40.390">
    <property type="match status" value="1"/>
</dbReference>
<dbReference type="Proteomes" id="UP000061587">
    <property type="component" value="Chromosome"/>
</dbReference>
<dbReference type="SUPFAM" id="SSF48452">
    <property type="entry name" value="TPR-like"/>
    <property type="match status" value="1"/>
</dbReference>
<dbReference type="EMBL" id="CP013020">
    <property type="protein sequence ID" value="ALK85814.1"/>
    <property type="molecule type" value="Genomic_DNA"/>
</dbReference>
<comment type="subcellular location">
    <subcellularLocation>
        <location evidence="1">Cell outer membrane</location>
    </subcellularLocation>
</comment>
<evidence type="ECO:0000313" key="10">
    <source>
        <dbReference type="Proteomes" id="UP000061587"/>
    </source>
</evidence>
<dbReference type="GO" id="GO:0009279">
    <property type="term" value="C:cell outer membrane"/>
    <property type="evidence" value="ECO:0007669"/>
    <property type="project" value="UniProtKB-SubCell"/>
</dbReference>
<feature type="compositionally biased region" description="Polar residues" evidence="6">
    <location>
        <begin position="533"/>
        <end position="545"/>
    </location>
</feature>
<sequence length="545" mass="61189">MKYLKQYMIIGAVTMITSCSDFLDTAPLDALSPATTWKTEDDAQKFAIGCYGGNNYDTSSWEDGGNILYLDCGSDFGYNNFEWENYKTIGNGTMTPSGAVASFYDFSVIRRCNTFLEKVKEIPFSNEQTKNDLIGQVRTIRAYRYFVMNWWYGGVPVIDNYNSADEAKVPRKSEEEVKNYVNTELDTAIGELNASPSERGRIAKGAAMAIRMRSALYYSDYVKAKEMAEAIMNLKQYDLEPDYSNLFKVAGQDSKEIILAVQYVNSTLELSTIGQMYNNGDGGWSSIVPTQNLVDTYEMADGLTKEESGSYDPNHPFAGRDPRMAMTIIYPGMDWNGTVVNTLDKTINGKDNANYPPSANNASKTALTWRKYLDEQYANGIWNTNACPIVIRYAEVLLTYAEAVNELSGPSADVYDKLDLIRGRVGMPKVDREKYASKETLRRLIRRERGVELAGEGVRRADILRWKDDNGKMVAETVLNGVLERVVGTVNYAETDPTKRAEIDTNAPATDKKIEDRVFKVHNRYNPIPQGAIDNNPNLEQNPGY</sequence>
<evidence type="ECO:0000259" key="7">
    <source>
        <dbReference type="Pfam" id="PF07980"/>
    </source>
</evidence>
<reference evidence="10" key="1">
    <citation type="submission" date="2015-10" db="EMBL/GenBank/DDBJ databases">
        <title>Extensive mobilome-driven genome diversification in gut-associated Bacteroides vulgatus mpk.</title>
        <authorList>
            <person name="Beier S."/>
            <person name="Lange A."/>
            <person name="Huson D.H."/>
            <person name="Frick J.-S."/>
            <person name="Autenrieth I.B."/>
        </authorList>
    </citation>
    <scope>NUCLEOTIDE SEQUENCE [LARGE SCALE GENOMIC DNA]</scope>
    <source>
        <strain evidence="10">mpk</strain>
    </source>
</reference>
<reference evidence="9" key="3">
    <citation type="submission" date="2021-06" db="EMBL/GenBank/DDBJ databases">
        <title>Collection of gut derived symbiotic bacterial strains cultured from healthy donors.</title>
        <authorList>
            <person name="Lin H."/>
            <person name="Littmann E."/>
            <person name="Pamer E.G."/>
        </authorList>
    </citation>
    <scope>NUCLEOTIDE SEQUENCE</scope>
    <source>
        <strain evidence="9">MSK.6.33</strain>
    </source>
</reference>
<feature type="region of interest" description="Disordered" evidence="6">
    <location>
        <begin position="526"/>
        <end position="545"/>
    </location>
</feature>
<evidence type="ECO:0000256" key="5">
    <source>
        <dbReference type="ARBA" id="ARBA00023237"/>
    </source>
</evidence>
<comment type="similarity">
    <text evidence="2">Belongs to the SusD family.</text>
</comment>
<dbReference type="InterPro" id="IPR012944">
    <property type="entry name" value="SusD_RagB_dom"/>
</dbReference>
<gene>
    <name evidence="8" type="ORF">BvMPK_3244</name>
    <name evidence="9" type="ORF">KTG10_11495</name>
</gene>
<organism evidence="8 10">
    <name type="scientific">Phocaeicola vulgatus</name>
    <name type="common">Bacteroides vulgatus</name>
    <dbReference type="NCBI Taxonomy" id="821"/>
    <lineage>
        <taxon>Bacteria</taxon>
        <taxon>Pseudomonadati</taxon>
        <taxon>Bacteroidota</taxon>
        <taxon>Bacteroidia</taxon>
        <taxon>Bacteroidales</taxon>
        <taxon>Bacteroidaceae</taxon>
        <taxon>Phocaeicola</taxon>
    </lineage>
</organism>
<keyword evidence="5" id="KW-0998">Cell outer membrane</keyword>
<proteinExistence type="inferred from homology"/>
<dbReference type="PROSITE" id="PS51257">
    <property type="entry name" value="PROKAR_LIPOPROTEIN"/>
    <property type="match status" value="1"/>
</dbReference>
<dbReference type="AlphaFoldDB" id="A0A0P0M493"/>
<feature type="domain" description="RagB/SusD" evidence="7">
    <location>
        <begin position="274"/>
        <end position="545"/>
    </location>
</feature>
<evidence type="ECO:0000256" key="6">
    <source>
        <dbReference type="SAM" id="MobiDB-lite"/>
    </source>
</evidence>
<dbReference type="PATRIC" id="fig|821.40.peg.3896"/>
<evidence type="ECO:0000256" key="3">
    <source>
        <dbReference type="ARBA" id="ARBA00022729"/>
    </source>
</evidence>
<name>A0A0P0M493_PHOVU</name>
<accession>A0A0P0M493</accession>
<reference evidence="8 10" key="2">
    <citation type="journal article" date="2016" name="Genome Biol. Evol.">
        <title>Extensive mobilome-driven genome diversification in mouse gut-associated Bacteroides vulgatus mpk.</title>
        <authorList>
            <person name="Lange A."/>
            <person name="Beier S."/>
            <person name="Steimle A."/>
            <person name="Autenrieth I.B."/>
            <person name="Huson D.H."/>
            <person name="Frick J.S."/>
        </authorList>
    </citation>
    <scope>NUCLEOTIDE SEQUENCE [LARGE SCALE GENOMIC DNA]</scope>
    <source>
        <strain evidence="10">mpk</strain>
        <strain evidence="8">Mpk</strain>
    </source>
</reference>
<evidence type="ECO:0000313" key="9">
    <source>
        <dbReference type="EMBL" id="MBU9139360.1"/>
    </source>
</evidence>
<dbReference type="RefSeq" id="WP_057099233.1">
    <property type="nucleotide sequence ID" value="NZ_JAHPYS010000022.1"/>
</dbReference>
<protein>
    <submittedName>
        <fullName evidence="8 9">Outer membrane protein</fullName>
    </submittedName>
</protein>
<dbReference type="Proteomes" id="UP000736888">
    <property type="component" value="Unassembled WGS sequence"/>
</dbReference>
<evidence type="ECO:0000313" key="8">
    <source>
        <dbReference type="EMBL" id="ALK85814.1"/>
    </source>
</evidence>
<keyword evidence="4" id="KW-0472">Membrane</keyword>
<evidence type="ECO:0000256" key="1">
    <source>
        <dbReference type="ARBA" id="ARBA00004442"/>
    </source>
</evidence>
<evidence type="ECO:0000256" key="2">
    <source>
        <dbReference type="ARBA" id="ARBA00006275"/>
    </source>
</evidence>
<keyword evidence="3" id="KW-0732">Signal</keyword>
<evidence type="ECO:0000256" key="4">
    <source>
        <dbReference type="ARBA" id="ARBA00023136"/>
    </source>
</evidence>
<dbReference type="EMBL" id="JAHPYS010000022">
    <property type="protein sequence ID" value="MBU9139360.1"/>
    <property type="molecule type" value="Genomic_DNA"/>
</dbReference>
<dbReference type="InterPro" id="IPR011990">
    <property type="entry name" value="TPR-like_helical_dom_sf"/>
</dbReference>